<sequence length="116" mass="13350">METEQSAVLFCLILLFAADHVNVKGEMTVDSDATYMQYLLDYGWVPPQDPRTRSIRSEELRKKIIMEFQKLVGLPMTGVFDKDTRKMMHLTRYGNSDRIGTGSVGGRRKRYTLQVT</sequence>
<dbReference type="STRING" id="7574.A0A1S3HNQ2"/>
<dbReference type="Proteomes" id="UP000085678">
    <property type="component" value="Unplaced"/>
</dbReference>
<dbReference type="OrthoDB" id="406838at2759"/>
<organism evidence="2 3">
    <name type="scientific">Lingula anatina</name>
    <name type="common">Brachiopod</name>
    <name type="synonym">Lingula unguis</name>
    <dbReference type="NCBI Taxonomy" id="7574"/>
    <lineage>
        <taxon>Eukaryota</taxon>
        <taxon>Metazoa</taxon>
        <taxon>Spiralia</taxon>
        <taxon>Lophotrochozoa</taxon>
        <taxon>Brachiopoda</taxon>
        <taxon>Linguliformea</taxon>
        <taxon>Lingulata</taxon>
        <taxon>Lingulida</taxon>
        <taxon>Linguloidea</taxon>
        <taxon>Lingulidae</taxon>
        <taxon>Lingula</taxon>
    </lineage>
</organism>
<dbReference type="InterPro" id="IPR036366">
    <property type="entry name" value="PGBDSf"/>
</dbReference>
<dbReference type="RefSeq" id="XP_013387665.1">
    <property type="nucleotide sequence ID" value="XM_013532211.2"/>
</dbReference>
<dbReference type="InParanoid" id="A0A1S3HNQ2"/>
<dbReference type="Gene3D" id="1.10.101.10">
    <property type="entry name" value="PGBD-like superfamily/PGBD"/>
    <property type="match status" value="1"/>
</dbReference>
<gene>
    <name evidence="3" type="primary">LOC106156784</name>
</gene>
<dbReference type="InterPro" id="IPR036365">
    <property type="entry name" value="PGBD-like_sf"/>
</dbReference>
<feature type="signal peptide" evidence="1">
    <location>
        <begin position="1"/>
        <end position="25"/>
    </location>
</feature>
<protein>
    <submittedName>
        <fullName evidence="3">Matrix metalloproteinase-16-like isoform X1</fullName>
    </submittedName>
</protein>
<dbReference type="SUPFAM" id="SSF47090">
    <property type="entry name" value="PGBD-like"/>
    <property type="match status" value="1"/>
</dbReference>
<keyword evidence="1" id="KW-0732">Signal</keyword>
<dbReference type="KEGG" id="lak:106156784"/>
<feature type="chain" id="PRO_5010360011" evidence="1">
    <location>
        <begin position="26"/>
        <end position="116"/>
    </location>
</feature>
<dbReference type="AlphaFoldDB" id="A0A1S3HNQ2"/>
<evidence type="ECO:0000313" key="3">
    <source>
        <dbReference type="RefSeq" id="XP_013387665.1"/>
    </source>
</evidence>
<accession>A0A1S3HNQ2</accession>
<evidence type="ECO:0000256" key="1">
    <source>
        <dbReference type="SAM" id="SignalP"/>
    </source>
</evidence>
<proteinExistence type="predicted"/>
<reference evidence="3" key="1">
    <citation type="submission" date="2025-08" db="UniProtKB">
        <authorList>
            <consortium name="RefSeq"/>
        </authorList>
    </citation>
    <scope>IDENTIFICATION</scope>
    <source>
        <tissue evidence="3">Gonads</tissue>
    </source>
</reference>
<name>A0A1S3HNQ2_LINAN</name>
<dbReference type="GeneID" id="106156784"/>
<keyword evidence="2" id="KW-1185">Reference proteome</keyword>
<evidence type="ECO:0000313" key="2">
    <source>
        <dbReference type="Proteomes" id="UP000085678"/>
    </source>
</evidence>